<dbReference type="Pfam" id="PF03118">
    <property type="entry name" value="RNA_pol_A_CTD"/>
    <property type="match status" value="1"/>
</dbReference>
<name>A0ABW8N0M5_9MICC</name>
<organism evidence="2 3">
    <name type="scientific">Paenarthrobacter histidinolovorans</name>
    <dbReference type="NCBI Taxonomy" id="43664"/>
    <lineage>
        <taxon>Bacteria</taxon>
        <taxon>Bacillati</taxon>
        <taxon>Actinomycetota</taxon>
        <taxon>Actinomycetes</taxon>
        <taxon>Micrococcales</taxon>
        <taxon>Micrococcaceae</taxon>
        <taxon>Paenarthrobacter</taxon>
    </lineage>
</organism>
<dbReference type="GO" id="GO:0000428">
    <property type="term" value="C:DNA-directed RNA polymerase complex"/>
    <property type="evidence" value="ECO:0007669"/>
    <property type="project" value="UniProtKB-KW"/>
</dbReference>
<keyword evidence="2" id="KW-0240">DNA-directed RNA polymerase</keyword>
<dbReference type="RefSeq" id="WP_404593157.1">
    <property type="nucleotide sequence ID" value="NZ_JBIYEW010000002.1"/>
</dbReference>
<protein>
    <submittedName>
        <fullName evidence="2">DNA-directed RNA polymerase alpha subunit</fullName>
    </submittedName>
</protein>
<evidence type="ECO:0000313" key="3">
    <source>
        <dbReference type="Proteomes" id="UP001620520"/>
    </source>
</evidence>
<keyword evidence="3" id="KW-1185">Reference proteome</keyword>
<comment type="caution">
    <text evidence="2">The sequence shown here is derived from an EMBL/GenBank/DDBJ whole genome shotgun (WGS) entry which is preliminary data.</text>
</comment>
<dbReference type="EMBL" id="JBIYEW010000002">
    <property type="protein sequence ID" value="MFK4637166.1"/>
    <property type="molecule type" value="Genomic_DNA"/>
</dbReference>
<gene>
    <name evidence="2" type="ORF">ABIA52_000055</name>
</gene>
<evidence type="ECO:0000259" key="1">
    <source>
        <dbReference type="Pfam" id="PF03118"/>
    </source>
</evidence>
<keyword evidence="2" id="KW-0804">Transcription</keyword>
<evidence type="ECO:0000313" key="2">
    <source>
        <dbReference type="EMBL" id="MFK4637166.1"/>
    </source>
</evidence>
<dbReference type="SUPFAM" id="SSF47789">
    <property type="entry name" value="C-terminal domain of RNA polymerase alpha subunit"/>
    <property type="match status" value="1"/>
</dbReference>
<sequence length="110" mass="11981">MSSTNASATRTLELSRATPLTDLQLPARPFNSLRRRGITTVGQLIAWSAEDLLFEVQGLGTGGIDEIKAALERQNLSLATTTNGSTYGIYAKSTARHVKNHNVWQQPTNI</sequence>
<proteinExistence type="predicted"/>
<reference evidence="2 3" key="1">
    <citation type="submission" date="2024-10" db="EMBL/GenBank/DDBJ databases">
        <title>Novel secondary metabolite-producing bacteria for plant disease control.</title>
        <authorList>
            <person name="Chevrette M."/>
        </authorList>
    </citation>
    <scope>NUCLEOTIDE SEQUENCE [LARGE SCALE GENOMIC DNA]</scope>
    <source>
        <strain evidence="2 3">J30 TE3557</strain>
    </source>
</reference>
<dbReference type="Proteomes" id="UP001620520">
    <property type="component" value="Unassembled WGS sequence"/>
</dbReference>
<feature type="domain" description="RNA polymerase alpha subunit C-terminal" evidence="1">
    <location>
        <begin position="17"/>
        <end position="72"/>
    </location>
</feature>
<accession>A0ABW8N0M5</accession>
<dbReference type="Gene3D" id="1.10.150.20">
    <property type="entry name" value="5' to 3' exonuclease, C-terminal subdomain"/>
    <property type="match status" value="1"/>
</dbReference>
<dbReference type="InterPro" id="IPR011260">
    <property type="entry name" value="RNAP_asu_C"/>
</dbReference>